<reference evidence="1 2" key="1">
    <citation type="submission" date="2017-05" db="EMBL/GenBank/DDBJ databases">
        <authorList>
            <person name="Varghese N."/>
            <person name="Submissions S."/>
        </authorList>
    </citation>
    <scope>NUCLEOTIDE SEQUENCE [LARGE SCALE GENOMIC DNA]</scope>
    <source>
        <strain evidence="1 2">DSM 15949</strain>
    </source>
</reference>
<organism evidence="1 2">
    <name type="scientific">Roseibium denhamense</name>
    <dbReference type="NCBI Taxonomy" id="76305"/>
    <lineage>
        <taxon>Bacteria</taxon>
        <taxon>Pseudomonadati</taxon>
        <taxon>Pseudomonadota</taxon>
        <taxon>Alphaproteobacteria</taxon>
        <taxon>Hyphomicrobiales</taxon>
        <taxon>Stappiaceae</taxon>
        <taxon>Roseibium</taxon>
    </lineage>
</organism>
<dbReference type="EMBL" id="FXTT01000008">
    <property type="protein sequence ID" value="SMP36933.1"/>
    <property type="molecule type" value="Genomic_DNA"/>
</dbReference>
<dbReference type="Proteomes" id="UP001157914">
    <property type="component" value="Unassembled WGS sequence"/>
</dbReference>
<evidence type="ECO:0000313" key="1">
    <source>
        <dbReference type="EMBL" id="SMP36933.1"/>
    </source>
</evidence>
<comment type="caution">
    <text evidence="1">The sequence shown here is derived from an EMBL/GenBank/DDBJ whole genome shotgun (WGS) entry which is preliminary data.</text>
</comment>
<sequence>MSAGRYRVPVVLQKPVETRPAGGSVTVTYQTIATAFASIRLIGQQERFSEERQTSGNTYEIRLRRRSGLTGGWRILTGFQEFRVLSAADGDQRRRELVCLTEEVTS</sequence>
<keyword evidence="2" id="KW-1185">Reference proteome</keyword>
<proteinExistence type="predicted"/>
<dbReference type="InterPro" id="IPR008767">
    <property type="entry name" value="Phage_SPP1_head-tail_adaptor"/>
</dbReference>
<dbReference type="Pfam" id="PF05521">
    <property type="entry name" value="Phage_HCP"/>
    <property type="match status" value="1"/>
</dbReference>
<dbReference type="Gene3D" id="2.40.10.270">
    <property type="entry name" value="Bacteriophage SPP1 head-tail adaptor protein"/>
    <property type="match status" value="1"/>
</dbReference>
<dbReference type="RefSeq" id="WP_155190904.1">
    <property type="nucleotide sequence ID" value="NZ_BAAAEA010000003.1"/>
</dbReference>
<protein>
    <submittedName>
        <fullName evidence="1">Phage head-tail adaptor, putative, SPP1 family</fullName>
    </submittedName>
</protein>
<dbReference type="InterPro" id="IPR038666">
    <property type="entry name" value="SSP1_head-tail_sf"/>
</dbReference>
<evidence type="ECO:0000313" key="2">
    <source>
        <dbReference type="Proteomes" id="UP001157914"/>
    </source>
</evidence>
<name>A0ABY1PLN7_9HYPH</name>
<dbReference type="NCBIfam" id="TIGR01563">
    <property type="entry name" value="gp16_SPP1"/>
    <property type="match status" value="1"/>
</dbReference>
<accession>A0ABY1PLN7</accession>
<gene>
    <name evidence="1" type="ORF">SAMN06265374_4377</name>
</gene>